<dbReference type="AlphaFoldDB" id="A0A655CSB5"/>
<proteinExistence type="predicted"/>
<organism evidence="1 2">
    <name type="scientific">Salmonella enterica subsp. enterica serovar Bovismorbificans</name>
    <dbReference type="NCBI Taxonomy" id="58097"/>
    <lineage>
        <taxon>Bacteria</taxon>
        <taxon>Pseudomonadati</taxon>
        <taxon>Pseudomonadota</taxon>
        <taxon>Gammaproteobacteria</taxon>
        <taxon>Enterobacterales</taxon>
        <taxon>Enterobacteriaceae</taxon>
        <taxon>Salmonella</taxon>
    </lineage>
</organism>
<dbReference type="Proteomes" id="UP000041314">
    <property type="component" value="Unassembled WGS sequence"/>
</dbReference>
<dbReference type="EMBL" id="CQPA01000016">
    <property type="protein sequence ID" value="CNU27286.1"/>
    <property type="molecule type" value="Genomic_DNA"/>
</dbReference>
<sequence length="80" mass="8143">MAARGLRASQIPIGNPITTQNNRAVNTSARVIIACDQAPIAPMAISDISVAIPMPTPETCQAISAKRIIATGAGIPSSSC</sequence>
<evidence type="ECO:0000313" key="1">
    <source>
        <dbReference type="EMBL" id="CNU27286.1"/>
    </source>
</evidence>
<evidence type="ECO:0000313" key="2">
    <source>
        <dbReference type="Proteomes" id="UP000041314"/>
    </source>
</evidence>
<reference evidence="1 2" key="1">
    <citation type="submission" date="2015-03" db="EMBL/GenBank/DDBJ databases">
        <authorList>
            <consortium name="Pathogen Informatics"/>
        </authorList>
    </citation>
    <scope>NUCLEOTIDE SEQUENCE [LARGE SCALE GENOMIC DNA]</scope>
    <source>
        <strain evidence="1 2">A1104</strain>
    </source>
</reference>
<gene>
    <name evidence="1" type="ORF">ERS008198_02357</name>
</gene>
<accession>A0A655CSB5</accession>
<name>A0A655CSB5_SALET</name>
<protein>
    <submittedName>
        <fullName evidence="1">Uncharacterized protein</fullName>
    </submittedName>
</protein>